<dbReference type="AlphaFoldDB" id="A0A1S1X1F3"/>
<gene>
    <name evidence="2" type="ORF">BI344_12425</name>
    <name evidence="1" type="ORF">BI347_07390</name>
</gene>
<dbReference type="Proteomes" id="UP000180280">
    <property type="component" value="Unassembled WGS sequence"/>
</dbReference>
<evidence type="ECO:0000313" key="2">
    <source>
        <dbReference type="EMBL" id="OHX17061.1"/>
    </source>
</evidence>
<dbReference type="Proteomes" id="UP000180088">
    <property type="component" value="Unassembled WGS sequence"/>
</dbReference>
<dbReference type="EMBL" id="MKCS01000001">
    <property type="protein sequence ID" value="OHX13352.1"/>
    <property type="molecule type" value="Genomic_DNA"/>
</dbReference>
<dbReference type="EMBL" id="MKCT01000072">
    <property type="protein sequence ID" value="OHX17061.1"/>
    <property type="molecule type" value="Genomic_DNA"/>
</dbReference>
<proteinExistence type="predicted"/>
<evidence type="ECO:0008006" key="5">
    <source>
        <dbReference type="Google" id="ProtNLM"/>
    </source>
</evidence>
<sequence>MHAPGVHDLFHCPALRAGVEIQEQEDGIALLYRDQSCDLSVADEGRRELLALLDDLQRAPASLPELSASHPAMAASLPGLLEELDRLGLVTEGRFELPADAISGLEFNSRLRNLAQRTMRKRSRSRLYGMLADGAAPRNVLIGYALEYYCLVRAAPGLIASALSHADSRQNQRSLQRFLMSELDHDQMLAESLASVDMEVAGLDYMQPLPSTFALCSALGVFARQHLLSFKSVLFLFEMPGDQFNQALVRCCESAGLSKPFWEPLLRHAHINDTLGHDDITGELLEDISAIGREEQLVVEKNLVLTIETMALQDEEIIDYYSRDDAAIPRLYL</sequence>
<protein>
    <recommendedName>
        <fullName evidence="5">Thiaminase-2/PQQC domain-containing protein</fullName>
    </recommendedName>
</protein>
<keyword evidence="4" id="KW-1185">Reference proteome</keyword>
<dbReference type="InterPro" id="IPR016084">
    <property type="entry name" value="Haem_Oase-like_multi-hlx"/>
</dbReference>
<accession>A0A1S1X1F3</accession>
<dbReference type="STRING" id="1903179.BI347_07390"/>
<dbReference type="RefSeq" id="WP_071114651.1">
    <property type="nucleotide sequence ID" value="NZ_MKCS01000001.1"/>
</dbReference>
<evidence type="ECO:0000313" key="4">
    <source>
        <dbReference type="Proteomes" id="UP000180280"/>
    </source>
</evidence>
<evidence type="ECO:0000313" key="1">
    <source>
        <dbReference type="EMBL" id="OHX13352.1"/>
    </source>
</evidence>
<organism evidence="1 3">
    <name type="scientific">Chromobacterium sphagni</name>
    <dbReference type="NCBI Taxonomy" id="1903179"/>
    <lineage>
        <taxon>Bacteria</taxon>
        <taxon>Pseudomonadati</taxon>
        <taxon>Pseudomonadota</taxon>
        <taxon>Betaproteobacteria</taxon>
        <taxon>Neisseriales</taxon>
        <taxon>Chromobacteriaceae</taxon>
        <taxon>Chromobacterium</taxon>
    </lineage>
</organism>
<reference evidence="3 4" key="1">
    <citation type="submission" date="2016-09" db="EMBL/GenBank/DDBJ databases">
        <title>Chromobacterium muskegensis sp. nov., an insecticidal bacterium isolated from Sphagnum bogs.</title>
        <authorList>
            <person name="Sparks M.E."/>
            <person name="Blackburn M.B."/>
            <person name="Gundersen-Rindal D.E."/>
            <person name="Mitchell A."/>
            <person name="Farrar R."/>
            <person name="Kuhar D."/>
        </authorList>
    </citation>
    <scope>NUCLEOTIDE SEQUENCE [LARGE SCALE GENOMIC DNA]</scope>
    <source>
        <strain evidence="2 4">14B-1</strain>
        <strain evidence="1 3">37-2</strain>
    </source>
</reference>
<comment type="caution">
    <text evidence="1">The sequence shown here is derived from an EMBL/GenBank/DDBJ whole genome shotgun (WGS) entry which is preliminary data.</text>
</comment>
<name>A0A1S1X1F3_9NEIS</name>
<dbReference type="OrthoDB" id="5196683at2"/>
<dbReference type="SUPFAM" id="SSF48613">
    <property type="entry name" value="Heme oxygenase-like"/>
    <property type="match status" value="1"/>
</dbReference>
<evidence type="ECO:0000313" key="3">
    <source>
        <dbReference type="Proteomes" id="UP000180088"/>
    </source>
</evidence>
<dbReference type="Gene3D" id="1.20.910.10">
    <property type="entry name" value="Heme oxygenase-like"/>
    <property type="match status" value="1"/>
</dbReference>